<proteinExistence type="predicted"/>
<protein>
    <submittedName>
        <fullName evidence="1">Transcriptional regulator</fullName>
    </submittedName>
</protein>
<dbReference type="InterPro" id="IPR036388">
    <property type="entry name" value="WH-like_DNA-bd_sf"/>
</dbReference>
<gene>
    <name evidence="1" type="ORF">O4J56_12000</name>
</gene>
<dbReference type="Proteomes" id="UP001527866">
    <property type="component" value="Unassembled WGS sequence"/>
</dbReference>
<accession>A0ABT4U3S6</accession>
<sequence>MTPPPPAPDAAPGPDADADHGLAVLHTLRCGGHADTGRVAEAVGLTAPEAESALIDLAVDGLVTRHPAPFPGWGLTDAGRAAHAERTARRLEESGARDAVAAAFERFLELNPELLDLCTAWQLKPVDGTPAVNDHSDPDYDARVLDRFADLHRRAAPVYSELAAALPRFDRYRVRLTDALDRARAGATEYVADHTASFHTVWAELHEDLLATLGIPR</sequence>
<organism evidence="1 2">
    <name type="scientific">Nocardiopsis endophytica</name>
    <dbReference type="NCBI Taxonomy" id="3018445"/>
    <lineage>
        <taxon>Bacteria</taxon>
        <taxon>Bacillati</taxon>
        <taxon>Actinomycetota</taxon>
        <taxon>Actinomycetes</taxon>
        <taxon>Streptosporangiales</taxon>
        <taxon>Nocardiopsidaceae</taxon>
        <taxon>Nocardiopsis</taxon>
    </lineage>
</organism>
<dbReference type="EMBL" id="JAQFWQ010000028">
    <property type="protein sequence ID" value="MDA2811356.1"/>
    <property type="molecule type" value="Genomic_DNA"/>
</dbReference>
<name>A0ABT4U3S6_9ACTN</name>
<comment type="caution">
    <text evidence="1">The sequence shown here is derived from an EMBL/GenBank/DDBJ whole genome shotgun (WGS) entry which is preliminary data.</text>
</comment>
<evidence type="ECO:0000313" key="2">
    <source>
        <dbReference type="Proteomes" id="UP001527866"/>
    </source>
</evidence>
<dbReference type="RefSeq" id="WP_270685812.1">
    <property type="nucleotide sequence ID" value="NZ_JAQFWQ010000028.1"/>
</dbReference>
<dbReference type="Gene3D" id="1.10.10.10">
    <property type="entry name" value="Winged helix-like DNA-binding domain superfamily/Winged helix DNA-binding domain"/>
    <property type="match status" value="1"/>
</dbReference>
<keyword evidence="2" id="KW-1185">Reference proteome</keyword>
<reference evidence="1 2" key="1">
    <citation type="submission" date="2023-01" db="EMBL/GenBank/DDBJ databases">
        <title>Draft genome sequence of Nocardiopsis sp. RSe5-2 isolated from halophytes.</title>
        <authorList>
            <person name="Duangmal K."/>
            <person name="Chantavorakit T."/>
        </authorList>
    </citation>
    <scope>NUCLEOTIDE SEQUENCE [LARGE SCALE GENOMIC DNA]</scope>
    <source>
        <strain evidence="1 2">RSe5-2</strain>
    </source>
</reference>
<evidence type="ECO:0000313" key="1">
    <source>
        <dbReference type="EMBL" id="MDA2811356.1"/>
    </source>
</evidence>